<evidence type="ECO:0000259" key="1">
    <source>
        <dbReference type="Pfam" id="PF13449"/>
    </source>
</evidence>
<protein>
    <recommendedName>
        <fullName evidence="1">Phytase-like domain-containing protein</fullName>
    </recommendedName>
</protein>
<gene>
    <name evidence="2" type="ORF">LDAN0321_LOCUS8004</name>
</gene>
<reference evidence="2" key="1">
    <citation type="submission" date="2021-01" db="EMBL/GenBank/DDBJ databases">
        <authorList>
            <person name="Corre E."/>
            <person name="Pelletier E."/>
            <person name="Niang G."/>
            <person name="Scheremetjew M."/>
            <person name="Finn R."/>
            <person name="Kale V."/>
            <person name="Holt S."/>
            <person name="Cochrane G."/>
            <person name="Meng A."/>
            <person name="Brown T."/>
            <person name="Cohen L."/>
        </authorList>
    </citation>
    <scope>NUCLEOTIDE SEQUENCE</scope>
    <source>
        <strain evidence="2">B650</strain>
    </source>
</reference>
<dbReference type="EMBL" id="HBGY01012557">
    <property type="protein sequence ID" value="CAD9572904.1"/>
    <property type="molecule type" value="Transcribed_RNA"/>
</dbReference>
<sequence>MCDEYVVVAFQRAWSDEEYVRIGMYNTETMEWKFGMYALDEPESPNGGWVGLSDISHVKDGMFLVLERDNQGGPDARIKKIYGIEIEDMEDFVDGTVIEKMFILDLKEKLLEPNGLVYEKVEGMAITEKGEVWIVNDNDGVDDNNGETQLLNLGKILKKK</sequence>
<dbReference type="AlphaFoldDB" id="A0A7S2P2X5"/>
<name>A0A7S2P2X5_9STRA</name>
<evidence type="ECO:0000313" key="2">
    <source>
        <dbReference type="EMBL" id="CAD9572904.1"/>
    </source>
</evidence>
<feature type="domain" description="Phytase-like" evidence="1">
    <location>
        <begin position="5"/>
        <end position="139"/>
    </location>
</feature>
<organism evidence="2">
    <name type="scientific">Leptocylindrus danicus</name>
    <dbReference type="NCBI Taxonomy" id="163516"/>
    <lineage>
        <taxon>Eukaryota</taxon>
        <taxon>Sar</taxon>
        <taxon>Stramenopiles</taxon>
        <taxon>Ochrophyta</taxon>
        <taxon>Bacillariophyta</taxon>
        <taxon>Coscinodiscophyceae</taxon>
        <taxon>Chaetocerotophycidae</taxon>
        <taxon>Leptocylindrales</taxon>
        <taxon>Leptocylindraceae</taxon>
        <taxon>Leptocylindrus</taxon>
    </lineage>
</organism>
<dbReference type="Pfam" id="PF13449">
    <property type="entry name" value="Phytase-like"/>
    <property type="match status" value="1"/>
</dbReference>
<proteinExistence type="predicted"/>
<accession>A0A7S2P2X5</accession>
<dbReference type="InterPro" id="IPR027372">
    <property type="entry name" value="Phytase-like_dom"/>
</dbReference>